<keyword evidence="5 7" id="KW-0472">Membrane</keyword>
<evidence type="ECO:0000256" key="1">
    <source>
        <dbReference type="ARBA" id="ARBA00004167"/>
    </source>
</evidence>
<dbReference type="GO" id="GO:0050821">
    <property type="term" value="P:protein stabilization"/>
    <property type="evidence" value="ECO:0007669"/>
    <property type="project" value="InterPro"/>
</dbReference>
<proteinExistence type="predicted"/>
<evidence type="ECO:0000256" key="5">
    <source>
        <dbReference type="ARBA" id="ARBA00023136"/>
    </source>
</evidence>
<evidence type="ECO:0000313" key="8">
    <source>
        <dbReference type="EMBL" id="OKH21841.1"/>
    </source>
</evidence>
<keyword evidence="3 7" id="KW-0812">Transmembrane</keyword>
<dbReference type="GO" id="GO:0015979">
    <property type="term" value="P:photosynthesis"/>
    <property type="evidence" value="ECO:0007669"/>
    <property type="project" value="UniProtKB-KW"/>
</dbReference>
<evidence type="ECO:0000256" key="2">
    <source>
        <dbReference type="ARBA" id="ARBA00022531"/>
    </source>
</evidence>
<sequence length="74" mass="8558">MQVRKFAPKKVAPLQYFFKRFNSQAGKVIPGWGTTPLMLALMLLFFFFLLMLLEIVNASIQLEGIDVDWKSLSY</sequence>
<dbReference type="NCBIfam" id="NF002728">
    <property type="entry name" value="PRK02624.1"/>
    <property type="match status" value="1"/>
</dbReference>
<dbReference type="RefSeq" id="WP_015143539.1">
    <property type="nucleotide sequence ID" value="NZ_MRCB01000017.1"/>
</dbReference>
<evidence type="ECO:0000256" key="4">
    <source>
        <dbReference type="ARBA" id="ARBA00022989"/>
    </source>
</evidence>
<feature type="transmembrane region" description="Helical" evidence="7">
    <location>
        <begin position="37"/>
        <end position="56"/>
    </location>
</feature>
<keyword evidence="2" id="KW-0602">Photosynthesis</keyword>
<evidence type="ECO:0000256" key="6">
    <source>
        <dbReference type="ARBA" id="ARBA00023276"/>
    </source>
</evidence>
<keyword evidence="9" id="KW-1185">Reference proteome</keyword>
<accession>A0A1U7HE73</accession>
<keyword evidence="6" id="KW-0604">Photosystem II</keyword>
<comment type="caution">
    <text evidence="8">The sequence shown here is derived from an EMBL/GenBank/DDBJ whole genome shotgun (WGS) entry which is preliminary data.</text>
</comment>
<dbReference type="Gene3D" id="1.20.5.880">
    <property type="entry name" value="Photosystem II reaction center protein H"/>
    <property type="match status" value="1"/>
</dbReference>
<evidence type="ECO:0000256" key="3">
    <source>
        <dbReference type="ARBA" id="ARBA00022692"/>
    </source>
</evidence>
<reference evidence="8 9" key="1">
    <citation type="submission" date="2016-11" db="EMBL/GenBank/DDBJ databases">
        <title>Draft Genome Sequences of Nine Cyanobacterial Strains from Diverse Habitats.</title>
        <authorList>
            <person name="Zhu T."/>
            <person name="Hou S."/>
            <person name="Lu X."/>
            <person name="Hess W.R."/>
        </authorList>
    </citation>
    <scope>NUCLEOTIDE SEQUENCE [LARGE SCALE GENOMIC DNA]</scope>
    <source>
        <strain evidence="8 9">NIES-593</strain>
    </source>
</reference>
<dbReference type="EMBL" id="MRCB01000017">
    <property type="protein sequence ID" value="OKH21841.1"/>
    <property type="molecule type" value="Genomic_DNA"/>
</dbReference>
<dbReference type="SUPFAM" id="SSF161025">
    <property type="entry name" value="Photosystem II 10 kDa phosphoprotein PsbH"/>
    <property type="match status" value="1"/>
</dbReference>
<dbReference type="InterPro" id="IPR036863">
    <property type="entry name" value="PSII_PsbH_sf"/>
</dbReference>
<dbReference type="GO" id="GO:0009523">
    <property type="term" value="C:photosystem II"/>
    <property type="evidence" value="ECO:0007669"/>
    <property type="project" value="UniProtKB-KW"/>
</dbReference>
<evidence type="ECO:0000256" key="7">
    <source>
        <dbReference type="SAM" id="Phobius"/>
    </source>
</evidence>
<dbReference type="InterPro" id="IPR001056">
    <property type="entry name" value="PSII_PsbH"/>
</dbReference>
<dbReference type="OrthoDB" id="427121at2"/>
<organism evidence="8 9">
    <name type="scientific">Hydrococcus rivularis NIES-593</name>
    <dbReference type="NCBI Taxonomy" id="1921803"/>
    <lineage>
        <taxon>Bacteria</taxon>
        <taxon>Bacillati</taxon>
        <taxon>Cyanobacteriota</taxon>
        <taxon>Cyanophyceae</taxon>
        <taxon>Pleurocapsales</taxon>
        <taxon>Hydrococcaceae</taxon>
        <taxon>Hydrococcus</taxon>
    </lineage>
</organism>
<dbReference type="PANTHER" id="PTHR34469:SF4">
    <property type="entry name" value="PHOTOSYSTEM II REACTION CENTER PROTEIN H"/>
    <property type="match status" value="1"/>
</dbReference>
<dbReference type="STRING" id="1921803.NIES593_14305"/>
<protein>
    <submittedName>
        <fullName evidence="8">Photosystem II protein</fullName>
    </submittedName>
</protein>
<evidence type="ECO:0000313" key="9">
    <source>
        <dbReference type="Proteomes" id="UP000186868"/>
    </source>
</evidence>
<gene>
    <name evidence="8" type="ORF">NIES593_14305</name>
</gene>
<dbReference type="Pfam" id="PF00737">
    <property type="entry name" value="PsbH"/>
    <property type="match status" value="1"/>
</dbReference>
<keyword evidence="4 7" id="KW-1133">Transmembrane helix</keyword>
<dbReference type="AlphaFoldDB" id="A0A1U7HE73"/>
<dbReference type="PANTHER" id="PTHR34469">
    <property type="entry name" value="PHOTOSYSTEM II REACTION CENTER PROTEIN H"/>
    <property type="match status" value="1"/>
</dbReference>
<dbReference type="Proteomes" id="UP000186868">
    <property type="component" value="Unassembled WGS sequence"/>
</dbReference>
<dbReference type="GO" id="GO:0042301">
    <property type="term" value="F:phosphate ion binding"/>
    <property type="evidence" value="ECO:0007669"/>
    <property type="project" value="InterPro"/>
</dbReference>
<name>A0A1U7HE73_9CYAN</name>
<comment type="subcellular location">
    <subcellularLocation>
        <location evidence="1">Membrane</location>
        <topology evidence="1">Single-pass membrane protein</topology>
    </subcellularLocation>
</comment>